<gene>
    <name evidence="2" type="ORF">ACHAW5_000102</name>
</gene>
<accession>A0ABD3N605</accession>
<dbReference type="AlphaFoldDB" id="A0ABD3N605"/>
<evidence type="ECO:0000313" key="2">
    <source>
        <dbReference type="EMBL" id="KAL3771447.1"/>
    </source>
</evidence>
<evidence type="ECO:0000259" key="1">
    <source>
        <dbReference type="SMART" id="SM00504"/>
    </source>
</evidence>
<dbReference type="InterPro" id="IPR003613">
    <property type="entry name" value="Ubox_domain"/>
</dbReference>
<dbReference type="InterPro" id="IPR006597">
    <property type="entry name" value="Sel1-like"/>
</dbReference>
<evidence type="ECO:0000313" key="3">
    <source>
        <dbReference type="Proteomes" id="UP001530315"/>
    </source>
</evidence>
<protein>
    <recommendedName>
        <fullName evidence="1">U-box domain-containing protein</fullName>
    </recommendedName>
</protein>
<dbReference type="SUPFAM" id="SSF81901">
    <property type="entry name" value="HCP-like"/>
    <property type="match status" value="1"/>
</dbReference>
<dbReference type="SUPFAM" id="SSF57850">
    <property type="entry name" value="RING/U-box"/>
    <property type="match status" value="1"/>
</dbReference>
<feature type="domain" description="U-box" evidence="1">
    <location>
        <begin position="10"/>
        <end position="77"/>
    </location>
</feature>
<dbReference type="Gene3D" id="1.25.40.10">
    <property type="entry name" value="Tetratricopeptide repeat domain"/>
    <property type="match status" value="1"/>
</dbReference>
<proteinExistence type="predicted"/>
<name>A0ABD3N605_9STRA</name>
<dbReference type="Proteomes" id="UP001530315">
    <property type="component" value="Unassembled WGS sequence"/>
</dbReference>
<dbReference type="SMART" id="SM00671">
    <property type="entry name" value="SEL1"/>
    <property type="match status" value="2"/>
</dbReference>
<reference evidence="2 3" key="1">
    <citation type="submission" date="2024-10" db="EMBL/GenBank/DDBJ databases">
        <title>Updated reference genomes for cyclostephanoid diatoms.</title>
        <authorList>
            <person name="Roberts W.R."/>
            <person name="Alverson A.J."/>
        </authorList>
    </citation>
    <scope>NUCLEOTIDE SEQUENCE [LARGE SCALE GENOMIC DNA]</scope>
    <source>
        <strain evidence="2 3">AJA276-08</strain>
    </source>
</reference>
<dbReference type="InterPro" id="IPR011990">
    <property type="entry name" value="TPR-like_helical_dom_sf"/>
</dbReference>
<dbReference type="Gene3D" id="3.30.40.10">
    <property type="entry name" value="Zinc/RING finger domain, C3HC4 (zinc finger)"/>
    <property type="match status" value="1"/>
</dbReference>
<organism evidence="2 3">
    <name type="scientific">Stephanodiscus triporus</name>
    <dbReference type="NCBI Taxonomy" id="2934178"/>
    <lineage>
        <taxon>Eukaryota</taxon>
        <taxon>Sar</taxon>
        <taxon>Stramenopiles</taxon>
        <taxon>Ochrophyta</taxon>
        <taxon>Bacillariophyta</taxon>
        <taxon>Coscinodiscophyceae</taxon>
        <taxon>Thalassiosirophycidae</taxon>
        <taxon>Stephanodiscales</taxon>
        <taxon>Stephanodiscaceae</taxon>
        <taxon>Stephanodiscus</taxon>
    </lineage>
</organism>
<sequence length="347" mass="37875">MMDPNSIAIEFICPICHVLPFDPVIADDGFIYCKECIDNFILIDQDDSREITSPMTGKPMRATLVISQSVRKTIQSLVQCEGIETGLLGSWAEKQNGETNEISLTKTKAMQGDVKHITILAKWYLFGGKDGIVCDAQKGYFWSKRAADLDNPMCKAYQGVCLVRGCGVEKDWEDGYDLLVETASQELDCEARGKLNFAAYCLGRFYERGAYGFKRNIKKAHKWLAKAQSKPSHVVDTFLQGDQMSESVLLFGTGAPEAIENYGLERDRLSLSTATMSSSSIYSSSAGSSLHEQCPFDELGTAALSVCRRCDECFGKSPLCQACKVIGSCGGGGKGAALKVPPIDRGV</sequence>
<comment type="caution">
    <text evidence="2">The sequence shown here is derived from an EMBL/GenBank/DDBJ whole genome shotgun (WGS) entry which is preliminary data.</text>
</comment>
<dbReference type="EMBL" id="JALLAZ020001602">
    <property type="protein sequence ID" value="KAL3771447.1"/>
    <property type="molecule type" value="Genomic_DNA"/>
</dbReference>
<dbReference type="SMART" id="SM00504">
    <property type="entry name" value="Ubox"/>
    <property type="match status" value="1"/>
</dbReference>
<keyword evidence="3" id="KW-1185">Reference proteome</keyword>
<dbReference type="InterPro" id="IPR013083">
    <property type="entry name" value="Znf_RING/FYVE/PHD"/>
</dbReference>